<accession>A0A5C3PMA0</accession>
<evidence type="ECO:0000313" key="2">
    <source>
        <dbReference type="EMBL" id="TFK90069.1"/>
    </source>
</evidence>
<feature type="region of interest" description="Disordered" evidence="1">
    <location>
        <begin position="1"/>
        <end position="25"/>
    </location>
</feature>
<keyword evidence="3" id="KW-1185">Reference proteome</keyword>
<gene>
    <name evidence="2" type="ORF">K466DRAFT_651753</name>
</gene>
<sequence length="158" mass="16818">MLPGTSTWSVPELDMSPRPTTGSGDAVNITADAGANLGDARRTYGAQYARKVGAMVHLPVNVVLVQAIGNAHIPVPLVYHRLSSRDARGSSRRDRQAQPRVDLQPCEFLARTSEGSAPGTLRTYGMRHACIATNKENADLKRRADIVADAISGAASDP</sequence>
<organism evidence="2 3">
    <name type="scientific">Polyporus arcularius HHB13444</name>
    <dbReference type="NCBI Taxonomy" id="1314778"/>
    <lineage>
        <taxon>Eukaryota</taxon>
        <taxon>Fungi</taxon>
        <taxon>Dikarya</taxon>
        <taxon>Basidiomycota</taxon>
        <taxon>Agaricomycotina</taxon>
        <taxon>Agaricomycetes</taxon>
        <taxon>Polyporales</taxon>
        <taxon>Polyporaceae</taxon>
        <taxon>Polyporus</taxon>
    </lineage>
</organism>
<name>A0A5C3PMA0_9APHY</name>
<dbReference type="AlphaFoldDB" id="A0A5C3PMA0"/>
<dbReference type="InParanoid" id="A0A5C3PMA0"/>
<protein>
    <submittedName>
        <fullName evidence="2">Uncharacterized protein</fullName>
    </submittedName>
</protein>
<dbReference type="EMBL" id="ML211056">
    <property type="protein sequence ID" value="TFK90069.1"/>
    <property type="molecule type" value="Genomic_DNA"/>
</dbReference>
<proteinExistence type="predicted"/>
<evidence type="ECO:0000313" key="3">
    <source>
        <dbReference type="Proteomes" id="UP000308197"/>
    </source>
</evidence>
<evidence type="ECO:0000256" key="1">
    <source>
        <dbReference type="SAM" id="MobiDB-lite"/>
    </source>
</evidence>
<dbReference type="Proteomes" id="UP000308197">
    <property type="component" value="Unassembled WGS sequence"/>
</dbReference>
<reference evidence="2 3" key="1">
    <citation type="journal article" date="2019" name="Nat. Ecol. Evol.">
        <title>Megaphylogeny resolves global patterns of mushroom evolution.</title>
        <authorList>
            <person name="Varga T."/>
            <person name="Krizsan K."/>
            <person name="Foldi C."/>
            <person name="Dima B."/>
            <person name="Sanchez-Garcia M."/>
            <person name="Sanchez-Ramirez S."/>
            <person name="Szollosi G.J."/>
            <person name="Szarkandi J.G."/>
            <person name="Papp V."/>
            <person name="Albert L."/>
            <person name="Andreopoulos W."/>
            <person name="Angelini C."/>
            <person name="Antonin V."/>
            <person name="Barry K.W."/>
            <person name="Bougher N.L."/>
            <person name="Buchanan P."/>
            <person name="Buyck B."/>
            <person name="Bense V."/>
            <person name="Catcheside P."/>
            <person name="Chovatia M."/>
            <person name="Cooper J."/>
            <person name="Damon W."/>
            <person name="Desjardin D."/>
            <person name="Finy P."/>
            <person name="Geml J."/>
            <person name="Haridas S."/>
            <person name="Hughes K."/>
            <person name="Justo A."/>
            <person name="Karasinski D."/>
            <person name="Kautmanova I."/>
            <person name="Kiss B."/>
            <person name="Kocsube S."/>
            <person name="Kotiranta H."/>
            <person name="LaButti K.M."/>
            <person name="Lechner B.E."/>
            <person name="Liimatainen K."/>
            <person name="Lipzen A."/>
            <person name="Lukacs Z."/>
            <person name="Mihaltcheva S."/>
            <person name="Morgado L.N."/>
            <person name="Niskanen T."/>
            <person name="Noordeloos M.E."/>
            <person name="Ohm R.A."/>
            <person name="Ortiz-Santana B."/>
            <person name="Ovrebo C."/>
            <person name="Racz N."/>
            <person name="Riley R."/>
            <person name="Savchenko A."/>
            <person name="Shiryaev A."/>
            <person name="Soop K."/>
            <person name="Spirin V."/>
            <person name="Szebenyi C."/>
            <person name="Tomsovsky M."/>
            <person name="Tulloss R.E."/>
            <person name="Uehling J."/>
            <person name="Grigoriev I.V."/>
            <person name="Vagvolgyi C."/>
            <person name="Papp T."/>
            <person name="Martin F.M."/>
            <person name="Miettinen O."/>
            <person name="Hibbett D.S."/>
            <person name="Nagy L.G."/>
        </authorList>
    </citation>
    <scope>NUCLEOTIDE SEQUENCE [LARGE SCALE GENOMIC DNA]</scope>
    <source>
        <strain evidence="2 3">HHB13444</strain>
    </source>
</reference>